<keyword evidence="10" id="KW-1185">Reference proteome</keyword>
<keyword evidence="4 9" id="KW-0689">Ribosomal protein</keyword>
<protein>
    <submittedName>
        <fullName evidence="9">40S ribosomal protein S10-B</fullName>
    </submittedName>
</protein>
<comment type="subunit">
    <text evidence="6">Component of the small ribosomal subunit (SSU). Mature yeast ribosomes consist of a small (40S) and a large (60S) subunit. The 40S small subunit contains 1 molecule of ribosomal RNA (18S rRNA) and at least 33 different proteins. The large 60S subunit contains 3 rRNA molecules (25S, 5.8S and 5S rRNA) and at least 46 different proteins. eS10 interacts with GCN1 (via middle region); this interaction is direct and promotes GCN2 kinase activity.</text>
</comment>
<dbReference type="EMBL" id="CAHR02000122">
    <property type="protein sequence ID" value="CCG83098.1"/>
    <property type="molecule type" value="Genomic_DNA"/>
</dbReference>
<dbReference type="PANTHER" id="PTHR12146">
    <property type="entry name" value="40S RIBOSOMAL PROTEIN S10"/>
    <property type="match status" value="1"/>
</dbReference>
<name>R4XBA5_TAPDE</name>
<evidence type="ECO:0000256" key="5">
    <source>
        <dbReference type="ARBA" id="ARBA00023274"/>
    </source>
</evidence>
<dbReference type="AlphaFoldDB" id="R4XBA5"/>
<comment type="subcellular location">
    <subcellularLocation>
        <location evidence="1">Cytoplasm</location>
    </subcellularLocation>
</comment>
<dbReference type="InterPro" id="IPR037447">
    <property type="entry name" value="Ribosomal_eS10"/>
</dbReference>
<dbReference type="eggNOG" id="KOG3344">
    <property type="taxonomic scope" value="Eukaryota"/>
</dbReference>
<comment type="caution">
    <text evidence="9">The sequence shown here is derived from an EMBL/GenBank/DDBJ whole genome shotgun (WGS) entry which is preliminary data.</text>
</comment>
<reference evidence="9 10" key="1">
    <citation type="journal article" date="2013" name="MBio">
        <title>Genome sequencing of the plant pathogen Taphrina deformans, the causal agent of peach leaf curl.</title>
        <authorList>
            <person name="Cisse O.H."/>
            <person name="Almeida J.M.G.C.F."/>
            <person name="Fonseca A."/>
            <person name="Kumar A.A."/>
            <person name="Salojaervi J."/>
            <person name="Overmyer K."/>
            <person name="Hauser P.M."/>
            <person name="Pagni M."/>
        </authorList>
    </citation>
    <scope>NUCLEOTIDE SEQUENCE [LARGE SCALE GENOMIC DNA]</scope>
    <source>
        <strain evidence="10">PYCC 5710 / ATCC 11124 / CBS 356.35 / IMI 108563 / JCM 9778 / NBRC 8474</strain>
    </source>
</reference>
<evidence type="ECO:0000256" key="7">
    <source>
        <dbReference type="SAM" id="MobiDB-lite"/>
    </source>
</evidence>
<dbReference type="VEuPathDB" id="FungiDB:TAPDE_003015"/>
<evidence type="ECO:0000256" key="1">
    <source>
        <dbReference type="ARBA" id="ARBA00004496"/>
    </source>
</evidence>
<accession>R4XBA5</accession>
<evidence type="ECO:0000256" key="2">
    <source>
        <dbReference type="ARBA" id="ARBA00007278"/>
    </source>
</evidence>
<feature type="domain" description="Plectin/eS10 N-terminal" evidence="8">
    <location>
        <begin position="10"/>
        <end position="102"/>
    </location>
</feature>
<feature type="region of interest" description="Disordered" evidence="7">
    <location>
        <begin position="99"/>
        <end position="160"/>
    </location>
</feature>
<feature type="compositionally biased region" description="Basic and acidic residues" evidence="7">
    <location>
        <begin position="119"/>
        <end position="138"/>
    </location>
</feature>
<evidence type="ECO:0000313" key="10">
    <source>
        <dbReference type="Proteomes" id="UP000013776"/>
    </source>
</evidence>
<dbReference type="FunFam" id="1.10.10.10:FF:000025">
    <property type="entry name" value="40S ribosomal protein S10"/>
    <property type="match status" value="1"/>
</dbReference>
<dbReference type="Pfam" id="PF03501">
    <property type="entry name" value="S10_plectin"/>
    <property type="match status" value="1"/>
</dbReference>
<sequence length="160" mass="18161">MVREHIILLVPKENRRAIYEQLFKDGVLVTKKDFNAPAALELPSVPNLQVIKVCQSLTSKGYVKTQFSWLYYYYSLTNEGIDYLREWLHIPSEIVPATHKRAARPAAPRSMGPRPGGAPRREEGEYRRRDQGEKKQEGAEGDFNPQFRGGFGRGKPAATS</sequence>
<evidence type="ECO:0000256" key="3">
    <source>
        <dbReference type="ARBA" id="ARBA00022490"/>
    </source>
</evidence>
<comment type="similarity">
    <text evidence="2">Belongs to the eukaryotic ribosomal protein eS10 family.</text>
</comment>
<dbReference type="InterPro" id="IPR036388">
    <property type="entry name" value="WH-like_DNA-bd_sf"/>
</dbReference>
<dbReference type="GO" id="GO:0003735">
    <property type="term" value="F:structural constituent of ribosome"/>
    <property type="evidence" value="ECO:0007669"/>
    <property type="project" value="TreeGrafter"/>
</dbReference>
<dbReference type="Proteomes" id="UP000013776">
    <property type="component" value="Unassembled WGS sequence"/>
</dbReference>
<dbReference type="OrthoDB" id="5211809at2759"/>
<gene>
    <name evidence="9" type="ORF">TAPDE_003015</name>
</gene>
<dbReference type="GO" id="GO:0003723">
    <property type="term" value="F:RNA binding"/>
    <property type="evidence" value="ECO:0007669"/>
    <property type="project" value="TreeGrafter"/>
</dbReference>
<proteinExistence type="inferred from homology"/>
<keyword evidence="5" id="KW-0687">Ribonucleoprotein</keyword>
<dbReference type="STRING" id="1097556.R4XBA5"/>
<evidence type="ECO:0000313" key="9">
    <source>
        <dbReference type="EMBL" id="CCG83098.1"/>
    </source>
</evidence>
<evidence type="ECO:0000256" key="6">
    <source>
        <dbReference type="ARBA" id="ARBA00063610"/>
    </source>
</evidence>
<dbReference type="GO" id="GO:0022627">
    <property type="term" value="C:cytosolic small ribosomal subunit"/>
    <property type="evidence" value="ECO:0007669"/>
    <property type="project" value="TreeGrafter"/>
</dbReference>
<dbReference type="Gene3D" id="1.10.10.10">
    <property type="entry name" value="Winged helix-like DNA-binding domain superfamily/Winged helix DNA-binding domain"/>
    <property type="match status" value="1"/>
</dbReference>
<dbReference type="PANTHER" id="PTHR12146:SF0">
    <property type="entry name" value="RIBOSOMAL PROTEIN S10"/>
    <property type="match status" value="1"/>
</dbReference>
<evidence type="ECO:0000256" key="4">
    <source>
        <dbReference type="ARBA" id="ARBA00022980"/>
    </source>
</evidence>
<dbReference type="InterPro" id="IPR005326">
    <property type="entry name" value="Plectin_eS10_N"/>
</dbReference>
<organism evidence="9 10">
    <name type="scientific">Taphrina deformans (strain PYCC 5710 / ATCC 11124 / CBS 356.35 / IMI 108563 / JCM 9778 / NBRC 8474)</name>
    <name type="common">Peach leaf curl fungus</name>
    <name type="synonym">Lalaria deformans</name>
    <dbReference type="NCBI Taxonomy" id="1097556"/>
    <lineage>
        <taxon>Eukaryota</taxon>
        <taxon>Fungi</taxon>
        <taxon>Dikarya</taxon>
        <taxon>Ascomycota</taxon>
        <taxon>Taphrinomycotina</taxon>
        <taxon>Taphrinomycetes</taxon>
        <taxon>Taphrinales</taxon>
        <taxon>Taphrinaceae</taxon>
        <taxon>Taphrina</taxon>
    </lineage>
</organism>
<evidence type="ECO:0000259" key="8">
    <source>
        <dbReference type="Pfam" id="PF03501"/>
    </source>
</evidence>
<keyword evidence="3" id="KW-0963">Cytoplasm</keyword>